<keyword evidence="3" id="KW-1185">Reference proteome</keyword>
<gene>
    <name evidence="2" type="ORF">ABH992_001653</name>
</gene>
<dbReference type="RefSeq" id="WP_100213356.1">
    <property type="nucleotide sequence ID" value="NZ_JBGBYD010000002.1"/>
</dbReference>
<dbReference type="Proteomes" id="UP001565474">
    <property type="component" value="Unassembled WGS sequence"/>
</dbReference>
<evidence type="ECO:0000313" key="3">
    <source>
        <dbReference type="Proteomes" id="UP001565474"/>
    </source>
</evidence>
<comment type="caution">
    <text evidence="2">The sequence shown here is derived from an EMBL/GenBank/DDBJ whole genome shotgun (WGS) entry which is preliminary data.</text>
</comment>
<feature type="transmembrane region" description="Helical" evidence="1">
    <location>
        <begin position="16"/>
        <end position="36"/>
    </location>
</feature>
<organism evidence="2 3">
    <name type="scientific">Bradyrhizobium yuanmingense</name>
    <dbReference type="NCBI Taxonomy" id="108015"/>
    <lineage>
        <taxon>Bacteria</taxon>
        <taxon>Pseudomonadati</taxon>
        <taxon>Pseudomonadota</taxon>
        <taxon>Alphaproteobacteria</taxon>
        <taxon>Hyphomicrobiales</taxon>
        <taxon>Nitrobacteraceae</taxon>
        <taxon>Bradyrhizobium</taxon>
    </lineage>
</organism>
<keyword evidence="1" id="KW-0812">Transmembrane</keyword>
<dbReference type="EMBL" id="JBGBZN010000002">
    <property type="protein sequence ID" value="MEY9469254.1"/>
    <property type="molecule type" value="Genomic_DNA"/>
</dbReference>
<reference evidence="2 3" key="1">
    <citation type="submission" date="2024-07" db="EMBL/GenBank/DDBJ databases">
        <title>Genomic Encyclopedia of Type Strains, Phase V (KMG-V): Genome sequencing to study the core and pangenomes of soil and plant-associated prokaryotes.</title>
        <authorList>
            <person name="Whitman W."/>
        </authorList>
    </citation>
    <scope>NUCLEOTIDE SEQUENCE [LARGE SCALE GENOMIC DNA]</scope>
    <source>
        <strain evidence="2 3">USDA 222</strain>
    </source>
</reference>
<proteinExistence type="predicted"/>
<sequence length="66" mass="7173">MNHSIYTADRTTHLKVVVAALMAGIAIVMTALTIQLNRPGIDVQKSTNLAVQLAQPIHVQIQVAQR</sequence>
<keyword evidence="1" id="KW-1133">Transmembrane helix</keyword>
<evidence type="ECO:0000256" key="1">
    <source>
        <dbReference type="SAM" id="Phobius"/>
    </source>
</evidence>
<keyword evidence="1" id="KW-0472">Membrane</keyword>
<name>A0ABV4GD58_9BRAD</name>
<evidence type="ECO:0000313" key="2">
    <source>
        <dbReference type="EMBL" id="MEY9469254.1"/>
    </source>
</evidence>
<accession>A0ABV4GD58</accession>
<protein>
    <submittedName>
        <fullName evidence="2">Uncharacterized protein</fullName>
    </submittedName>
</protein>